<feature type="repeat" description="PPR" evidence="2">
    <location>
        <begin position="310"/>
        <end position="344"/>
    </location>
</feature>
<dbReference type="FunFam" id="1.25.40.10:FF:000090">
    <property type="entry name" value="Pentatricopeptide repeat-containing protein, chloroplastic"/>
    <property type="match status" value="1"/>
</dbReference>
<name>A0A5N6N158_9ASTR</name>
<dbReference type="FunFam" id="1.25.40.10:FF:000442">
    <property type="entry name" value="Pentatricopeptide repeat-containing protein At3g49710"/>
    <property type="match status" value="1"/>
</dbReference>
<dbReference type="PANTHER" id="PTHR47926">
    <property type="entry name" value="PENTATRICOPEPTIDE REPEAT-CONTAINING PROTEIN"/>
    <property type="match status" value="1"/>
</dbReference>
<accession>A0A5N6N158</accession>
<evidence type="ECO:0000313" key="4">
    <source>
        <dbReference type="Proteomes" id="UP000326396"/>
    </source>
</evidence>
<dbReference type="OrthoDB" id="185373at2759"/>
<dbReference type="PROSITE" id="PS51375">
    <property type="entry name" value="PPR"/>
    <property type="match status" value="6"/>
</dbReference>
<keyword evidence="4" id="KW-1185">Reference proteome</keyword>
<dbReference type="EMBL" id="SZYD01000014">
    <property type="protein sequence ID" value="KAD4179884.1"/>
    <property type="molecule type" value="Genomic_DNA"/>
</dbReference>
<dbReference type="Proteomes" id="UP000326396">
    <property type="component" value="Linkage Group LG4"/>
</dbReference>
<dbReference type="PANTHER" id="PTHR47926:SF343">
    <property type="entry name" value="PENTACOTRIPEPTIDE-REPEAT REGION OF PRORP DOMAIN-CONTAINING PROTEIN"/>
    <property type="match status" value="1"/>
</dbReference>
<dbReference type="AlphaFoldDB" id="A0A5N6N158"/>
<evidence type="ECO:0000313" key="3">
    <source>
        <dbReference type="EMBL" id="KAD4179884.1"/>
    </source>
</evidence>
<feature type="repeat" description="PPR" evidence="2">
    <location>
        <begin position="345"/>
        <end position="379"/>
    </location>
</feature>
<dbReference type="SUPFAM" id="SSF81901">
    <property type="entry name" value="HCP-like"/>
    <property type="match status" value="1"/>
</dbReference>
<feature type="repeat" description="PPR" evidence="2">
    <location>
        <begin position="478"/>
        <end position="512"/>
    </location>
</feature>
<dbReference type="GO" id="GO:0009451">
    <property type="term" value="P:RNA modification"/>
    <property type="evidence" value="ECO:0007669"/>
    <property type="project" value="InterPro"/>
</dbReference>
<dbReference type="FunFam" id="1.25.40.10:FF:000688">
    <property type="entry name" value="Pentatricopeptide repeat-containing protein"/>
    <property type="match status" value="1"/>
</dbReference>
<dbReference type="InterPro" id="IPR046960">
    <property type="entry name" value="PPR_At4g14850-like_plant"/>
</dbReference>
<evidence type="ECO:0008006" key="5">
    <source>
        <dbReference type="Google" id="ProtNLM"/>
    </source>
</evidence>
<keyword evidence="1" id="KW-0677">Repeat</keyword>
<dbReference type="Pfam" id="PF13041">
    <property type="entry name" value="PPR_2"/>
    <property type="match status" value="3"/>
</dbReference>
<dbReference type="Pfam" id="PF20431">
    <property type="entry name" value="E_motif"/>
    <property type="match status" value="1"/>
</dbReference>
<dbReference type="NCBIfam" id="TIGR00756">
    <property type="entry name" value="PPR"/>
    <property type="match status" value="6"/>
</dbReference>
<gene>
    <name evidence="3" type="ORF">E3N88_28475</name>
</gene>
<reference evidence="3 4" key="1">
    <citation type="submission" date="2019-05" db="EMBL/GenBank/DDBJ databases">
        <title>Mikania micrantha, genome provides insights into the molecular mechanism of rapid growth.</title>
        <authorList>
            <person name="Liu B."/>
        </authorList>
    </citation>
    <scope>NUCLEOTIDE SEQUENCE [LARGE SCALE GENOMIC DNA]</scope>
    <source>
        <strain evidence="3">NLD-2019</strain>
        <tissue evidence="3">Leaf</tissue>
    </source>
</reference>
<dbReference type="Pfam" id="PF01535">
    <property type="entry name" value="PPR"/>
    <property type="match status" value="8"/>
</dbReference>
<dbReference type="InterPro" id="IPR002885">
    <property type="entry name" value="PPR_rpt"/>
</dbReference>
<proteinExistence type="predicted"/>
<dbReference type="InterPro" id="IPR011990">
    <property type="entry name" value="TPR-like_helical_dom_sf"/>
</dbReference>
<dbReference type="Gene3D" id="1.25.40.10">
    <property type="entry name" value="Tetratricopeptide repeat domain"/>
    <property type="match status" value="6"/>
</dbReference>
<feature type="repeat" description="PPR" evidence="2">
    <location>
        <begin position="204"/>
        <end position="238"/>
    </location>
</feature>
<comment type="caution">
    <text evidence="3">The sequence shown here is derived from an EMBL/GenBank/DDBJ whole genome shotgun (WGS) entry which is preliminary data.</text>
</comment>
<feature type="repeat" description="PPR" evidence="2">
    <location>
        <begin position="72"/>
        <end position="106"/>
    </location>
</feature>
<dbReference type="InterPro" id="IPR046848">
    <property type="entry name" value="E_motif"/>
</dbReference>
<organism evidence="3 4">
    <name type="scientific">Mikania micrantha</name>
    <name type="common">bitter vine</name>
    <dbReference type="NCBI Taxonomy" id="192012"/>
    <lineage>
        <taxon>Eukaryota</taxon>
        <taxon>Viridiplantae</taxon>
        <taxon>Streptophyta</taxon>
        <taxon>Embryophyta</taxon>
        <taxon>Tracheophyta</taxon>
        <taxon>Spermatophyta</taxon>
        <taxon>Magnoliopsida</taxon>
        <taxon>eudicotyledons</taxon>
        <taxon>Gunneridae</taxon>
        <taxon>Pentapetalae</taxon>
        <taxon>asterids</taxon>
        <taxon>campanulids</taxon>
        <taxon>Asterales</taxon>
        <taxon>Asteraceae</taxon>
        <taxon>Asteroideae</taxon>
        <taxon>Heliantheae alliance</taxon>
        <taxon>Eupatorieae</taxon>
        <taxon>Mikania</taxon>
    </lineage>
</organism>
<protein>
    <recommendedName>
        <fullName evidence="5">Pentacotripeptide-repeat region of PRORP domain-containing protein</fullName>
    </recommendedName>
</protein>
<feature type="repeat" description="PPR" evidence="2">
    <location>
        <begin position="579"/>
        <end position="614"/>
    </location>
</feature>
<sequence>MEIRTNTSQLANFLQVCIDKKSHINGKLLHAHILRTGLFADIFLSNRLIELYHKCGRLRTARRVFDKMPHRNLFSWNAMLSAHCKTGDIEEAHKLFVKMPERNDVSWNTLISALVRGGLEQKALNIYYDMNQEGFLPTNFTLASVFSACGALFDLQYGRVSHGFANKIGLDKNIYVGNALLGMYAKCGHVEDAIKAFEDLPEVNEVSFTAIMGVLGDIDRVEEAFDMFRSMCRIGIQIDAISLSSILGVCARNGFNDLGSSVNGQQLHGLTIRLGLEKDLHLSNSLLDMYAKCGDMNSAEMIFDNLLEVSVVSWNVMIGGYGQRYQIKKAIEFMQKMQRFGFEPDEVTYINMLTACLKSGDTETAHEVFNKMASPSLSSWNALLSGYSQIGKHKEALWLFINMQFCNVKGDKTTFAIICSSCASLGLLKGGRQVHAASLKNLFDDDIYVASGLIGMYSKCSKIEVAKCIFDRIKDQDDIVCWNSMIAGLSINNLDLESFVLFKNMLENNMLPTQFSYATVLSSCAKLSSISQGRQMHAQALKDEIINDVVVGSALIDMYSKCGYVDEARLFFEKMPVRNTITWNEMIHGYAQNGHGSEGVALFEEMINQSGEKPDAVTFIAVLTACSHSGLVDYGIMIFNSMQIKHGVEPISDHYACLIDSLGRAGRFSEIEDILDTMPYSNDPILWEVLLSSCRVHLNASLAKRAADELFRMNPCNSAPYVLLANMYSFMGKWDDARNIRELMIEKQLVKGPGHSWFEHKDGS</sequence>
<evidence type="ECO:0000256" key="2">
    <source>
        <dbReference type="PROSITE-ProRule" id="PRU00708"/>
    </source>
</evidence>
<dbReference type="GO" id="GO:0003723">
    <property type="term" value="F:RNA binding"/>
    <property type="evidence" value="ECO:0007669"/>
    <property type="project" value="InterPro"/>
</dbReference>
<dbReference type="SUPFAM" id="SSF48452">
    <property type="entry name" value="TPR-like"/>
    <property type="match status" value="1"/>
</dbReference>
<evidence type="ECO:0000256" key="1">
    <source>
        <dbReference type="ARBA" id="ARBA00022737"/>
    </source>
</evidence>